<gene>
    <name evidence="3" type="primary">LOC108618620</name>
</gene>
<organism evidence="2 3">
    <name type="scientific">Drosophila arizonae</name>
    <name type="common">Fruit fly</name>
    <dbReference type="NCBI Taxonomy" id="7263"/>
    <lineage>
        <taxon>Eukaryota</taxon>
        <taxon>Metazoa</taxon>
        <taxon>Ecdysozoa</taxon>
        <taxon>Arthropoda</taxon>
        <taxon>Hexapoda</taxon>
        <taxon>Insecta</taxon>
        <taxon>Pterygota</taxon>
        <taxon>Neoptera</taxon>
        <taxon>Endopterygota</taxon>
        <taxon>Diptera</taxon>
        <taxon>Brachycera</taxon>
        <taxon>Muscomorpha</taxon>
        <taxon>Ephydroidea</taxon>
        <taxon>Drosophilidae</taxon>
        <taxon>Drosophila</taxon>
    </lineage>
</organism>
<reference evidence="2" key="2">
    <citation type="journal article" date="2016" name="G3 (Bethesda)">
        <title>Genome Evolution in Three Species of Cactophilic Drosophila.</title>
        <authorList>
            <person name="Sanchez-Flores A."/>
            <person name="Penazola F."/>
            <person name="Carpinteyro-Ponce J."/>
            <person name="Nazario-Yepiz N."/>
            <person name="Abreu-Goodger C."/>
            <person name="Machado C.A."/>
            <person name="Markow T.A."/>
        </authorList>
    </citation>
    <scope>NUCLEOTIDE SEQUENCE [LARGE SCALE GENOMIC DNA]</scope>
</reference>
<name>A0ABM1PSJ9_DROAR</name>
<evidence type="ECO:0000313" key="3">
    <source>
        <dbReference type="RefSeq" id="XP_017870185.1"/>
    </source>
</evidence>
<evidence type="ECO:0000256" key="1">
    <source>
        <dbReference type="SAM" id="SignalP"/>
    </source>
</evidence>
<feature type="signal peptide" evidence="1">
    <location>
        <begin position="1"/>
        <end position="25"/>
    </location>
</feature>
<keyword evidence="1" id="KW-0732">Signal</keyword>
<dbReference type="Proteomes" id="UP000694904">
    <property type="component" value="Chromosome X"/>
</dbReference>
<feature type="chain" id="PRO_5046490385" evidence="1">
    <location>
        <begin position="26"/>
        <end position="169"/>
    </location>
</feature>
<accession>A0ABM1PSJ9</accession>
<proteinExistence type="predicted"/>
<keyword evidence="2" id="KW-1185">Reference proteome</keyword>
<dbReference type="RefSeq" id="XP_017870185.1">
    <property type="nucleotide sequence ID" value="XM_018014696.1"/>
</dbReference>
<reference evidence="3" key="3">
    <citation type="submission" date="2025-08" db="UniProtKB">
        <authorList>
            <consortium name="RefSeq"/>
        </authorList>
    </citation>
    <scope>IDENTIFICATION</scope>
    <source>
        <tissue evidence="3">Whole organism</tissue>
    </source>
</reference>
<protein>
    <submittedName>
        <fullName evidence="3">Uncharacterized protein LOC108618620</fullName>
    </submittedName>
</protein>
<sequence>MGLTRKLFWLLLISVMLLLLPGVLAQVVDKEQQGNAAEGLLMDSTQPMRPMRALKFHDIKRPDAVVSGEGDYEDDDADGHKNRNGCDASDEQFIDPKHQNIYTVNINTVNMDDEEAKQMISEREFNQAIKQLMKFDENTVADKRSNRIENGAGMDFRREFASDEANPYI</sequence>
<evidence type="ECO:0000313" key="2">
    <source>
        <dbReference type="Proteomes" id="UP000694904"/>
    </source>
</evidence>
<reference evidence="2" key="1">
    <citation type="journal article" date="1997" name="Nucleic Acids Res.">
        <title>tRNAscan-SE: a program for improved detection of transfer RNA genes in genomic sequence.</title>
        <authorList>
            <person name="Lowe T.M."/>
            <person name="Eddy S.R."/>
        </authorList>
    </citation>
    <scope>NUCLEOTIDE SEQUENCE [LARGE SCALE GENOMIC DNA]</scope>
</reference>
<dbReference type="GeneID" id="108618620"/>